<gene>
    <name evidence="7" type="ORF">CGZ75_22475</name>
</gene>
<dbReference type="Pfam" id="PF12706">
    <property type="entry name" value="Lactamase_B_2"/>
    <property type="match status" value="1"/>
</dbReference>
<comment type="catalytic activity">
    <reaction evidence="4">
        <text>3',5'-cyclic UMP + H2O = UMP + H(+)</text>
        <dbReference type="Rhea" id="RHEA:70575"/>
        <dbReference type="ChEBI" id="CHEBI:15377"/>
        <dbReference type="ChEBI" id="CHEBI:15378"/>
        <dbReference type="ChEBI" id="CHEBI:57865"/>
        <dbReference type="ChEBI" id="CHEBI:184387"/>
    </reaction>
    <physiologicalReaction direction="left-to-right" evidence="4">
        <dbReference type="Rhea" id="RHEA:70576"/>
    </physiologicalReaction>
</comment>
<name>A0A229NV53_9BACL</name>
<dbReference type="InterPro" id="IPR050114">
    <property type="entry name" value="UPF0173_UPF0282_UlaG_hydrolase"/>
</dbReference>
<evidence type="ECO:0000259" key="6">
    <source>
        <dbReference type="SMART" id="SM00849"/>
    </source>
</evidence>
<evidence type="ECO:0000313" key="8">
    <source>
        <dbReference type="Proteomes" id="UP000215145"/>
    </source>
</evidence>
<comment type="function">
    <text evidence="3">Counteracts the endogenous Pycsar antiviral defense system. Phosphodiesterase that enables metal-dependent hydrolysis of host cyclic nucleotide Pycsar defense signals such as cCMP and cUMP.</text>
</comment>
<dbReference type="PANTHER" id="PTHR43546">
    <property type="entry name" value="UPF0173 METAL-DEPENDENT HYDROLASE MJ1163-RELATED"/>
    <property type="match status" value="1"/>
</dbReference>
<dbReference type="OrthoDB" id="9789133at2"/>
<protein>
    <recommendedName>
        <fullName evidence="5">UPF0173 metal-dependent hydrolase CGZ75_22475</fullName>
    </recommendedName>
</protein>
<feature type="domain" description="Metallo-beta-lactamase" evidence="6">
    <location>
        <begin position="8"/>
        <end position="195"/>
    </location>
</feature>
<dbReference type="InterPro" id="IPR022877">
    <property type="entry name" value="UPF0173"/>
</dbReference>
<dbReference type="SUPFAM" id="SSF56281">
    <property type="entry name" value="Metallo-hydrolase/oxidoreductase"/>
    <property type="match status" value="1"/>
</dbReference>
<evidence type="ECO:0000313" key="7">
    <source>
        <dbReference type="EMBL" id="OXM13781.1"/>
    </source>
</evidence>
<dbReference type="NCBIfam" id="NF001911">
    <property type="entry name" value="PRK00685.1"/>
    <property type="match status" value="1"/>
</dbReference>
<organism evidence="7 8">
    <name type="scientific">Paenibacillus herberti</name>
    <dbReference type="NCBI Taxonomy" id="1619309"/>
    <lineage>
        <taxon>Bacteria</taxon>
        <taxon>Bacillati</taxon>
        <taxon>Bacillota</taxon>
        <taxon>Bacilli</taxon>
        <taxon>Bacillales</taxon>
        <taxon>Paenibacillaceae</taxon>
        <taxon>Paenibacillus</taxon>
    </lineage>
</organism>
<dbReference type="HAMAP" id="MF_00457">
    <property type="entry name" value="UPF0173"/>
    <property type="match status" value="1"/>
</dbReference>
<keyword evidence="1 5" id="KW-0378">Hydrolase</keyword>
<dbReference type="PANTHER" id="PTHR43546:SF3">
    <property type="entry name" value="UPF0173 METAL-DEPENDENT HYDROLASE MJ1163"/>
    <property type="match status" value="1"/>
</dbReference>
<proteinExistence type="inferred from homology"/>
<dbReference type="Proteomes" id="UP000215145">
    <property type="component" value="Unassembled WGS sequence"/>
</dbReference>
<dbReference type="InterPro" id="IPR001279">
    <property type="entry name" value="Metallo-B-lactamas"/>
</dbReference>
<evidence type="ECO:0000256" key="2">
    <source>
        <dbReference type="ARBA" id="ARBA00034221"/>
    </source>
</evidence>
<evidence type="ECO:0000256" key="3">
    <source>
        <dbReference type="ARBA" id="ARBA00034301"/>
    </source>
</evidence>
<dbReference type="AlphaFoldDB" id="A0A229NV53"/>
<dbReference type="SMART" id="SM00849">
    <property type="entry name" value="Lactamase_B"/>
    <property type="match status" value="1"/>
</dbReference>
<dbReference type="InterPro" id="IPR036866">
    <property type="entry name" value="RibonucZ/Hydroxyglut_hydro"/>
</dbReference>
<keyword evidence="8" id="KW-1185">Reference proteome</keyword>
<dbReference type="RefSeq" id="WP_089526481.1">
    <property type="nucleotide sequence ID" value="NZ_NMUQ01000003.1"/>
</dbReference>
<evidence type="ECO:0000256" key="1">
    <source>
        <dbReference type="ARBA" id="ARBA00022801"/>
    </source>
</evidence>
<evidence type="ECO:0000256" key="5">
    <source>
        <dbReference type="HAMAP-Rule" id="MF_00457"/>
    </source>
</evidence>
<evidence type="ECO:0000256" key="4">
    <source>
        <dbReference type="ARBA" id="ARBA00048505"/>
    </source>
</evidence>
<comment type="caution">
    <text evidence="7">The sequence shown here is derived from an EMBL/GenBank/DDBJ whole genome shotgun (WGS) entry which is preliminary data.</text>
</comment>
<reference evidence="7 8" key="1">
    <citation type="submission" date="2017-07" db="EMBL/GenBank/DDBJ databases">
        <title>Paenibacillus herberti R33 genome sequencing and assembly.</title>
        <authorList>
            <person name="Su W."/>
        </authorList>
    </citation>
    <scope>NUCLEOTIDE SEQUENCE [LARGE SCALE GENOMIC DNA]</scope>
    <source>
        <strain evidence="7 8">R33</strain>
    </source>
</reference>
<dbReference type="Gene3D" id="3.60.15.10">
    <property type="entry name" value="Ribonuclease Z/Hydroxyacylglutathione hydrolase-like"/>
    <property type="match status" value="1"/>
</dbReference>
<dbReference type="GO" id="GO:0016787">
    <property type="term" value="F:hydrolase activity"/>
    <property type="evidence" value="ECO:0007669"/>
    <property type="project" value="UniProtKB-UniRule"/>
</dbReference>
<comment type="catalytic activity">
    <reaction evidence="2">
        <text>3',5'-cyclic CMP + H2O = CMP + H(+)</text>
        <dbReference type="Rhea" id="RHEA:72675"/>
        <dbReference type="ChEBI" id="CHEBI:15377"/>
        <dbReference type="ChEBI" id="CHEBI:15378"/>
        <dbReference type="ChEBI" id="CHEBI:58003"/>
        <dbReference type="ChEBI" id="CHEBI:60377"/>
    </reaction>
    <physiologicalReaction direction="left-to-right" evidence="2">
        <dbReference type="Rhea" id="RHEA:72676"/>
    </physiologicalReaction>
</comment>
<comment type="similarity">
    <text evidence="5">Belongs to the UPF0173 family.</text>
</comment>
<accession>A0A229NV53</accession>
<sequence length="236" mass="25321">MMEVVFHGQSCVGITLDNGKSLLIDPFLSGNPLAKTSAEEVSADYILLTHAHQDHILDAAAISKRTGAPIVAIPELAAYMSWQGAKTIEMNMGGTVDLGFAKATMIPAFHSSGIVIAEEQRIIYGGMPAGFVIEVEGVKFLHAGDTCLFSDMALIGRRHKLDVAFIPIGDHYTMGPEDALQAAEWYGAGLVVPVHYDTFPPIQQDAGAFVAKLQELGIRGQVVEPGSKVNLSFLER</sequence>
<dbReference type="EMBL" id="NMUQ01000003">
    <property type="protein sequence ID" value="OXM13781.1"/>
    <property type="molecule type" value="Genomic_DNA"/>
</dbReference>